<proteinExistence type="predicted"/>
<dbReference type="EMBL" id="DVMH01000015">
    <property type="protein sequence ID" value="HIU10105.1"/>
    <property type="molecule type" value="Genomic_DNA"/>
</dbReference>
<gene>
    <name evidence="1" type="ORF">IAB00_02500</name>
</gene>
<reference evidence="1" key="2">
    <citation type="journal article" date="2021" name="PeerJ">
        <title>Extensive microbial diversity within the chicken gut microbiome revealed by metagenomics and culture.</title>
        <authorList>
            <person name="Gilroy R."/>
            <person name="Ravi A."/>
            <person name="Getino M."/>
            <person name="Pursley I."/>
            <person name="Horton D.L."/>
            <person name="Alikhan N.F."/>
            <person name="Baker D."/>
            <person name="Gharbi K."/>
            <person name="Hall N."/>
            <person name="Watson M."/>
            <person name="Adriaenssens E.M."/>
            <person name="Foster-Nyarko E."/>
            <person name="Jarju S."/>
            <person name="Secka A."/>
            <person name="Antonio M."/>
            <person name="Oren A."/>
            <person name="Chaudhuri R.R."/>
            <person name="La Ragione R."/>
            <person name="Hildebrand F."/>
            <person name="Pallen M.J."/>
        </authorList>
    </citation>
    <scope>NUCLEOTIDE SEQUENCE</scope>
    <source>
        <strain evidence="1">2830</strain>
    </source>
</reference>
<evidence type="ECO:0000313" key="1">
    <source>
        <dbReference type="EMBL" id="HIU10105.1"/>
    </source>
</evidence>
<evidence type="ECO:0000313" key="2">
    <source>
        <dbReference type="Proteomes" id="UP000824124"/>
    </source>
</evidence>
<sequence>MTNKITVTSEEIASFHQMWDNFPGIARLIGRDHIIIAANQNAIARGYKPGVCCATLPSATNHRGCLAMQTLAEGKGMADNPDGTSIRGWLPVSGRDDVYVHFSLTVPKAGIDN</sequence>
<dbReference type="AlphaFoldDB" id="A0A9D1HJA5"/>
<name>A0A9D1HJA5_9FIRM</name>
<comment type="caution">
    <text evidence="1">The sequence shown here is derived from an EMBL/GenBank/DDBJ whole genome shotgun (WGS) entry which is preliminary data.</text>
</comment>
<protein>
    <submittedName>
        <fullName evidence="1">Uncharacterized protein</fullName>
    </submittedName>
</protein>
<organism evidence="1 2">
    <name type="scientific">Candidatus Avidehalobacter gallistercoris</name>
    <dbReference type="NCBI Taxonomy" id="2840694"/>
    <lineage>
        <taxon>Bacteria</taxon>
        <taxon>Bacillati</taxon>
        <taxon>Bacillota</taxon>
        <taxon>Clostridia</taxon>
        <taxon>Eubacteriales</taxon>
        <taxon>Peptococcaceae</taxon>
        <taxon>Peptococcaceae incertae sedis</taxon>
        <taxon>Candidatus Avidehalobacter</taxon>
    </lineage>
</organism>
<accession>A0A9D1HJA5</accession>
<dbReference type="Proteomes" id="UP000824124">
    <property type="component" value="Unassembled WGS sequence"/>
</dbReference>
<reference evidence="1" key="1">
    <citation type="submission" date="2020-10" db="EMBL/GenBank/DDBJ databases">
        <authorList>
            <person name="Gilroy R."/>
        </authorList>
    </citation>
    <scope>NUCLEOTIDE SEQUENCE</scope>
    <source>
        <strain evidence="1">2830</strain>
    </source>
</reference>